<sequence>MGKVGVCGGIYRSDGGRLEREKTKKKLDGRFVSEGTEKKQSSSATLYDTPPRSTPCILVYKHTGGSTFFSQLKIGILCGYVDLVATSLCPRIAGQLTWSTRRGQSLLGRRHFVLPRDVETSHYLFFSGPIYGFRLDWSAHPIGKASPYLSEEETILVGRLKGILSSSCAIKKMTELWLVEAGLSPASRDQMDLDELCGMPKVTGGKVPPTRPVAREVDASPAREALKASSKRPVDAPAEQAEDVARRHKKVKVLTRRHKSHLNEGESRSRSKARSPRHRRRSPRRPMPKVTGGKVPPTRPVAREVDASPAREALKASSKMPVDAPAEQAKDAARHHKKVKVLMRRHKSHLDEGESRSRSKARSPRHRRRSPRRPSLRTLASTSDEGPEDAPEELTSGSHRLVSPDPGEETTLTLLEESEEVIPTCSK</sequence>
<gene>
    <name evidence="2" type="ORF">B296_00037581</name>
</gene>
<dbReference type="EMBL" id="AMZH03029759">
    <property type="protein sequence ID" value="RRT33168.1"/>
    <property type="molecule type" value="Genomic_DNA"/>
</dbReference>
<evidence type="ECO:0000313" key="2">
    <source>
        <dbReference type="EMBL" id="RRT33168.1"/>
    </source>
</evidence>
<feature type="compositionally biased region" description="Basic residues" evidence="1">
    <location>
        <begin position="358"/>
        <end position="375"/>
    </location>
</feature>
<accession>A0A426X131</accession>
<organism evidence="2 3">
    <name type="scientific">Ensete ventricosum</name>
    <name type="common">Abyssinian banana</name>
    <name type="synonym">Musa ensete</name>
    <dbReference type="NCBI Taxonomy" id="4639"/>
    <lineage>
        <taxon>Eukaryota</taxon>
        <taxon>Viridiplantae</taxon>
        <taxon>Streptophyta</taxon>
        <taxon>Embryophyta</taxon>
        <taxon>Tracheophyta</taxon>
        <taxon>Spermatophyta</taxon>
        <taxon>Magnoliopsida</taxon>
        <taxon>Liliopsida</taxon>
        <taxon>Zingiberales</taxon>
        <taxon>Musaceae</taxon>
        <taxon>Ensete</taxon>
    </lineage>
</organism>
<feature type="compositionally biased region" description="Basic residues" evidence="1">
    <location>
        <begin position="333"/>
        <end position="348"/>
    </location>
</feature>
<name>A0A426X131_ENSVE</name>
<feature type="compositionally biased region" description="Basic and acidic residues" evidence="1">
    <location>
        <begin position="29"/>
        <end position="40"/>
    </location>
</feature>
<reference evidence="2 3" key="1">
    <citation type="journal article" date="2014" name="Agronomy (Basel)">
        <title>A Draft Genome Sequence for Ensete ventricosum, the Drought-Tolerant Tree Against Hunger.</title>
        <authorList>
            <person name="Harrison J."/>
            <person name="Moore K.A."/>
            <person name="Paszkiewicz K."/>
            <person name="Jones T."/>
            <person name="Grant M."/>
            <person name="Ambacheew D."/>
            <person name="Muzemil S."/>
            <person name="Studholme D.J."/>
        </authorList>
    </citation>
    <scope>NUCLEOTIDE SEQUENCE [LARGE SCALE GENOMIC DNA]</scope>
</reference>
<evidence type="ECO:0000313" key="3">
    <source>
        <dbReference type="Proteomes" id="UP000287651"/>
    </source>
</evidence>
<protein>
    <submittedName>
        <fullName evidence="2">Uncharacterized protein</fullName>
    </submittedName>
</protein>
<feature type="region of interest" description="Disordered" evidence="1">
    <location>
        <begin position="201"/>
        <end position="427"/>
    </location>
</feature>
<comment type="caution">
    <text evidence="2">The sequence shown here is derived from an EMBL/GenBank/DDBJ whole genome shotgun (WGS) entry which is preliminary data.</text>
</comment>
<dbReference type="AlphaFoldDB" id="A0A426X131"/>
<feature type="region of interest" description="Disordered" evidence="1">
    <location>
        <begin position="29"/>
        <end position="48"/>
    </location>
</feature>
<feature type="compositionally biased region" description="Basic residues" evidence="1">
    <location>
        <begin position="270"/>
        <end position="287"/>
    </location>
</feature>
<dbReference type="Proteomes" id="UP000287651">
    <property type="component" value="Unassembled WGS sequence"/>
</dbReference>
<feature type="compositionally biased region" description="Basic residues" evidence="1">
    <location>
        <begin position="246"/>
        <end position="260"/>
    </location>
</feature>
<evidence type="ECO:0000256" key="1">
    <source>
        <dbReference type="SAM" id="MobiDB-lite"/>
    </source>
</evidence>
<proteinExistence type="predicted"/>